<feature type="compositionally biased region" description="Polar residues" evidence="1">
    <location>
        <begin position="579"/>
        <end position="590"/>
    </location>
</feature>
<keyword evidence="3" id="KW-1185">Reference proteome</keyword>
<dbReference type="Proteomes" id="UP001373714">
    <property type="component" value="Unassembled WGS sequence"/>
</dbReference>
<evidence type="ECO:0000313" key="3">
    <source>
        <dbReference type="Proteomes" id="UP001373714"/>
    </source>
</evidence>
<dbReference type="PANTHER" id="PTHR13265:SF0">
    <property type="entry name" value="HPR1"/>
    <property type="match status" value="1"/>
</dbReference>
<proteinExistence type="predicted"/>
<feature type="compositionally biased region" description="Basic and acidic residues" evidence="1">
    <location>
        <begin position="209"/>
        <end position="222"/>
    </location>
</feature>
<dbReference type="GO" id="GO:0006406">
    <property type="term" value="P:mRNA export from nucleus"/>
    <property type="evidence" value="ECO:0007669"/>
    <property type="project" value="TreeGrafter"/>
</dbReference>
<evidence type="ECO:0000256" key="1">
    <source>
        <dbReference type="SAM" id="MobiDB-lite"/>
    </source>
</evidence>
<evidence type="ECO:0000313" key="2">
    <source>
        <dbReference type="EMBL" id="KAK6357810.1"/>
    </source>
</evidence>
<name>A0AAV9V736_9PEZI</name>
<dbReference type="EMBL" id="JAVHNS010000004">
    <property type="protein sequence ID" value="KAK6357810.1"/>
    <property type="molecule type" value="Genomic_DNA"/>
</dbReference>
<dbReference type="InterPro" id="IPR021861">
    <property type="entry name" value="THO_THOC1"/>
</dbReference>
<evidence type="ECO:0008006" key="4">
    <source>
        <dbReference type="Google" id="ProtNLM"/>
    </source>
</evidence>
<gene>
    <name evidence="2" type="ORF">TWF730_007169</name>
</gene>
<feature type="region of interest" description="Disordered" evidence="1">
    <location>
        <begin position="209"/>
        <end position="231"/>
    </location>
</feature>
<dbReference type="PANTHER" id="PTHR13265">
    <property type="entry name" value="THO COMPLEX SUBUNIT 1"/>
    <property type="match status" value="1"/>
</dbReference>
<protein>
    <recommendedName>
        <fullName evidence="4">THO complex subunit 1</fullName>
    </recommendedName>
</protein>
<dbReference type="Pfam" id="PF11957">
    <property type="entry name" value="efThoc1"/>
    <property type="match status" value="1"/>
</dbReference>
<comment type="caution">
    <text evidence="2">The sequence shown here is derived from an EMBL/GenBank/DDBJ whole genome shotgun (WGS) entry which is preliminary data.</text>
</comment>
<organism evidence="2 3">
    <name type="scientific">Orbilia blumenaviensis</name>
    <dbReference type="NCBI Taxonomy" id="1796055"/>
    <lineage>
        <taxon>Eukaryota</taxon>
        <taxon>Fungi</taxon>
        <taxon>Dikarya</taxon>
        <taxon>Ascomycota</taxon>
        <taxon>Pezizomycotina</taxon>
        <taxon>Orbiliomycetes</taxon>
        <taxon>Orbiliales</taxon>
        <taxon>Orbiliaceae</taxon>
        <taxon>Orbilia</taxon>
    </lineage>
</organism>
<feature type="region of interest" description="Disordered" evidence="1">
    <location>
        <begin position="565"/>
        <end position="590"/>
    </location>
</feature>
<accession>A0AAV9V736</accession>
<dbReference type="AlphaFoldDB" id="A0AAV9V736"/>
<feature type="compositionally biased region" description="Basic and acidic residues" evidence="1">
    <location>
        <begin position="568"/>
        <end position="578"/>
    </location>
</feature>
<dbReference type="GO" id="GO:0000445">
    <property type="term" value="C:THO complex part of transcription export complex"/>
    <property type="evidence" value="ECO:0007669"/>
    <property type="project" value="TreeGrafter"/>
</dbReference>
<reference evidence="2 3" key="1">
    <citation type="submission" date="2019-10" db="EMBL/GenBank/DDBJ databases">
        <authorList>
            <person name="Palmer J.M."/>
        </authorList>
    </citation>
    <scope>NUCLEOTIDE SEQUENCE [LARGE SCALE GENOMIC DNA]</scope>
    <source>
        <strain evidence="2 3">TWF730</strain>
    </source>
</reference>
<sequence length="590" mass="67016">MTHQTLPTITRLKDVLRTALPDLKSSSTPSEVPPFPTTLNCWKYVDTFKSVSGTNDIKTCLECASRELLYDIVTDFDVVPSSEPFITLYQFFDLILILSELEISDPQLPFALIEETLDTQPIDSCKRIFSYLEARIERLTVGVDGTKGKGIILLRLCNELLRRLSKSEDTVFCGRIFVFLTKSFPLSERSGVNLRGEFHVENRTAFDERWSQPDRNKSDPPHSPKSTDASESALAADACNRLYAVLWSTQHEFAEPTRLFQKQALDNFKDSLETVIKAFRSSIDEHGHNAPPITTDSRRGLKRKWDGEVKHDELDSYNPKYLTSRELFDLEVRDLVFRRHILVQFLIVIEFLLSLSPKYKKYLEAEAKNRSVQFAYTLSEEDDKWAEAAKKDVVNALNYKSGMDGLLFSRTVDSVLTREKNWVKWKAENCVSFEMEPASIKHVAVSKSAGNNATTLTSSLGKVMGAPALTRVWFDGSLDVTTIRLNTDRIDLPAYRSYTKSIEGYHLDKDFAFTEQEKEDIEESISNVTWRALRIASRDRFQLFKSLDDDLSVKSLIAIEDGVSLGSRESEKDGKKDLPTNTDPDGVKST</sequence>